<keyword evidence="1" id="KW-1133">Transmembrane helix</keyword>
<reference evidence="2" key="1">
    <citation type="journal article" date="2014" name="Int. J. Syst. Evol. Microbiol.">
        <title>Complete genome sequence of Corynebacterium casei LMG S-19264T (=DSM 44701T), isolated from a smear-ripened cheese.</title>
        <authorList>
            <consortium name="US DOE Joint Genome Institute (JGI-PGF)"/>
            <person name="Walter F."/>
            <person name="Albersmeier A."/>
            <person name="Kalinowski J."/>
            <person name="Ruckert C."/>
        </authorList>
    </citation>
    <scope>NUCLEOTIDE SEQUENCE</scope>
    <source>
        <strain evidence="2">VKM Ac-1321</strain>
    </source>
</reference>
<feature type="transmembrane region" description="Helical" evidence="1">
    <location>
        <begin position="19"/>
        <end position="37"/>
    </location>
</feature>
<keyword evidence="1" id="KW-0472">Membrane</keyword>
<name>A0A9W6KX76_9ACTN</name>
<accession>A0A9W6KX76</accession>
<dbReference type="EMBL" id="BSFP01000085">
    <property type="protein sequence ID" value="GLL07104.1"/>
    <property type="molecule type" value="Genomic_DNA"/>
</dbReference>
<dbReference type="Proteomes" id="UP001143480">
    <property type="component" value="Unassembled WGS sequence"/>
</dbReference>
<feature type="transmembrane region" description="Helical" evidence="1">
    <location>
        <begin position="104"/>
        <end position="123"/>
    </location>
</feature>
<dbReference type="RefSeq" id="WP_261965119.1">
    <property type="nucleotide sequence ID" value="NZ_BAAAXA010000001.1"/>
</dbReference>
<feature type="transmembrane region" description="Helical" evidence="1">
    <location>
        <begin position="135"/>
        <end position="152"/>
    </location>
</feature>
<keyword evidence="1" id="KW-0812">Transmembrane</keyword>
<sequence length="261" mass="27366">MTALAAVCRYEFRMQLRKASLWASAGLLAAAVVLTQGENGPRHLPAGTPARIVMGDWALLFALLMPVGFGMVLADRLVRDRRLRVGPLLDSTPTGPGTVLAGKYLGGVAATALPGLAALLVAAGGEWVHRRDPALFVWALVAFAVVTVPGLAMVAGFALVCPLVIGAPLFRVLLVGYWFWGNLLAPRWLPSPTGTLITPIGDYAASWLVGDRALYAGLDGWIPFLRPEPGGGGTAAMSIVLICAAGIVPLLVKGVHRGYRG</sequence>
<gene>
    <name evidence="2" type="ORF">GCM10017581_088560</name>
</gene>
<feature type="transmembrane region" description="Helical" evidence="1">
    <location>
        <begin position="233"/>
        <end position="252"/>
    </location>
</feature>
<evidence type="ECO:0000256" key="1">
    <source>
        <dbReference type="SAM" id="Phobius"/>
    </source>
</evidence>
<keyword evidence="3" id="KW-1185">Reference proteome</keyword>
<feature type="transmembrane region" description="Helical" evidence="1">
    <location>
        <begin position="159"/>
        <end position="180"/>
    </location>
</feature>
<evidence type="ECO:0000313" key="2">
    <source>
        <dbReference type="EMBL" id="GLL07104.1"/>
    </source>
</evidence>
<feature type="transmembrane region" description="Helical" evidence="1">
    <location>
        <begin position="57"/>
        <end position="74"/>
    </location>
</feature>
<dbReference type="AlphaFoldDB" id="A0A9W6KX76"/>
<reference evidence="2" key="2">
    <citation type="submission" date="2023-01" db="EMBL/GenBank/DDBJ databases">
        <authorList>
            <person name="Sun Q."/>
            <person name="Evtushenko L."/>
        </authorList>
    </citation>
    <scope>NUCLEOTIDE SEQUENCE</scope>
    <source>
        <strain evidence="2">VKM Ac-1321</strain>
    </source>
</reference>
<comment type="caution">
    <text evidence="2">The sequence shown here is derived from an EMBL/GenBank/DDBJ whole genome shotgun (WGS) entry which is preliminary data.</text>
</comment>
<organism evidence="2 3">
    <name type="scientific">Dactylosporangium matsuzakiense</name>
    <dbReference type="NCBI Taxonomy" id="53360"/>
    <lineage>
        <taxon>Bacteria</taxon>
        <taxon>Bacillati</taxon>
        <taxon>Actinomycetota</taxon>
        <taxon>Actinomycetes</taxon>
        <taxon>Micromonosporales</taxon>
        <taxon>Micromonosporaceae</taxon>
        <taxon>Dactylosporangium</taxon>
    </lineage>
</organism>
<protein>
    <submittedName>
        <fullName evidence="2">Uncharacterized protein</fullName>
    </submittedName>
</protein>
<proteinExistence type="predicted"/>
<evidence type="ECO:0000313" key="3">
    <source>
        <dbReference type="Proteomes" id="UP001143480"/>
    </source>
</evidence>